<dbReference type="AlphaFoldDB" id="A0A2V3IM90"/>
<name>A0A2V3IM90_9FLOR</name>
<dbReference type="PANTHER" id="PTHR18916">
    <property type="entry name" value="DYNACTIN 1-RELATED MICROTUBULE-BINDING"/>
    <property type="match status" value="1"/>
</dbReference>
<sequence length="327" mass="35977">MPQPLLLDIPVSCRAPFAQPKQLRFNAPSCSSSASVSPPRSTKQAAAAATVMSANYTTPTTLSEVRDYVLTESNAAAPSPHTLLLNVHHSNLKQTRLAELRFDRNSPVAAVKQRLYLHTGTQPSAMQLFLCDPAANIKRKLLADQLSLAEVGAVSGDSLLIVDHDPFSVSAHGALEDLSLAPKYEMSDAVYDAKPNTYRRFKQQMRNKHPQWSMTTELRKKQPQLACDYAQESPPIRVDDRVQVSPGGKRGSVKFVGTQLTDLPEGWWIGIVYDEPVGKNDGVVKGVRYFDAQPNFGALVRPSCVEVGHFPPLDDFSDREHGSEDEI</sequence>
<dbReference type="Pfam" id="PF01302">
    <property type="entry name" value="CAP_GLY"/>
    <property type="match status" value="1"/>
</dbReference>
<gene>
    <name evidence="4" type="ORF">BWQ96_07113</name>
</gene>
<reference evidence="4 5" key="1">
    <citation type="journal article" date="2018" name="Mol. Biol. Evol.">
        <title>Analysis of the draft genome of the red seaweed Gracilariopsis chorda provides insights into genome size evolution in Rhodophyta.</title>
        <authorList>
            <person name="Lee J."/>
            <person name="Yang E.C."/>
            <person name="Graf L."/>
            <person name="Yang J.H."/>
            <person name="Qiu H."/>
            <person name="Zel Zion U."/>
            <person name="Chan C.X."/>
            <person name="Stephens T.G."/>
            <person name="Weber A.P.M."/>
            <person name="Boo G.H."/>
            <person name="Boo S.M."/>
            <person name="Kim K.M."/>
            <person name="Shin Y."/>
            <person name="Jung M."/>
            <person name="Lee S.J."/>
            <person name="Yim H.S."/>
            <person name="Lee J.H."/>
            <person name="Bhattacharya D."/>
            <person name="Yoon H.S."/>
        </authorList>
    </citation>
    <scope>NUCLEOTIDE SEQUENCE [LARGE SCALE GENOMIC DNA]</scope>
    <source>
        <strain evidence="4 5">SKKU-2015</strain>
        <tissue evidence="4">Whole body</tissue>
    </source>
</reference>
<dbReference type="Proteomes" id="UP000247409">
    <property type="component" value="Unassembled WGS sequence"/>
</dbReference>
<dbReference type="PROSITE" id="PS50245">
    <property type="entry name" value="CAP_GLY_2"/>
    <property type="match status" value="1"/>
</dbReference>
<dbReference type="Pfam" id="PF14560">
    <property type="entry name" value="Ubiquitin_2"/>
    <property type="match status" value="1"/>
</dbReference>
<dbReference type="InterPro" id="IPR000938">
    <property type="entry name" value="CAP-Gly_domain"/>
</dbReference>
<evidence type="ECO:0000313" key="5">
    <source>
        <dbReference type="Proteomes" id="UP000247409"/>
    </source>
</evidence>
<protein>
    <submittedName>
        <fullName evidence="4">Tubulin-folding cofactor B</fullName>
    </submittedName>
</protein>
<dbReference type="SMART" id="SM01052">
    <property type="entry name" value="CAP_GLY"/>
    <property type="match status" value="1"/>
</dbReference>
<accession>A0A2V3IM90</accession>
<keyword evidence="5" id="KW-1185">Reference proteome</keyword>
<dbReference type="Gene3D" id="2.30.30.190">
    <property type="entry name" value="CAP Gly-rich-like domain"/>
    <property type="match status" value="1"/>
</dbReference>
<dbReference type="EMBL" id="NBIV01000135">
    <property type="protein sequence ID" value="PXF43169.1"/>
    <property type="molecule type" value="Genomic_DNA"/>
</dbReference>
<comment type="caution">
    <text evidence="4">The sequence shown here is derived from an EMBL/GenBank/DDBJ whole genome shotgun (WGS) entry which is preliminary data.</text>
</comment>
<comment type="similarity">
    <text evidence="2">Belongs to the TBCB family.</text>
</comment>
<dbReference type="InterPro" id="IPR000626">
    <property type="entry name" value="Ubiquitin-like_dom"/>
</dbReference>
<dbReference type="Gene3D" id="3.10.20.90">
    <property type="entry name" value="Phosphatidylinositol 3-kinase Catalytic Subunit, Chain A, domain 1"/>
    <property type="match status" value="1"/>
</dbReference>
<dbReference type="STRING" id="448386.A0A2V3IM90"/>
<proteinExistence type="inferred from homology"/>
<evidence type="ECO:0000256" key="2">
    <source>
        <dbReference type="ARBA" id="ARBA00025779"/>
    </source>
</evidence>
<dbReference type="SUPFAM" id="SSF74924">
    <property type="entry name" value="Cap-Gly domain"/>
    <property type="match status" value="1"/>
</dbReference>
<dbReference type="PROSITE" id="PS00845">
    <property type="entry name" value="CAP_GLY_1"/>
    <property type="match status" value="1"/>
</dbReference>
<dbReference type="SUPFAM" id="SSF54236">
    <property type="entry name" value="Ubiquitin-like"/>
    <property type="match status" value="1"/>
</dbReference>
<dbReference type="InterPro" id="IPR036859">
    <property type="entry name" value="CAP-Gly_dom_sf"/>
</dbReference>
<dbReference type="OrthoDB" id="2130750at2759"/>
<organism evidence="4 5">
    <name type="scientific">Gracilariopsis chorda</name>
    <dbReference type="NCBI Taxonomy" id="448386"/>
    <lineage>
        <taxon>Eukaryota</taxon>
        <taxon>Rhodophyta</taxon>
        <taxon>Florideophyceae</taxon>
        <taxon>Rhodymeniophycidae</taxon>
        <taxon>Gracilariales</taxon>
        <taxon>Gracilariaceae</taxon>
        <taxon>Gracilariopsis</taxon>
    </lineage>
</organism>
<evidence type="ECO:0000313" key="4">
    <source>
        <dbReference type="EMBL" id="PXF43169.1"/>
    </source>
</evidence>
<evidence type="ECO:0000256" key="1">
    <source>
        <dbReference type="ARBA" id="ARBA00023186"/>
    </source>
</evidence>
<feature type="domain" description="CAP-Gly" evidence="3">
    <location>
        <begin position="259"/>
        <end position="301"/>
    </location>
</feature>
<dbReference type="InterPro" id="IPR029071">
    <property type="entry name" value="Ubiquitin-like_domsf"/>
</dbReference>
<keyword evidence="1" id="KW-0143">Chaperone</keyword>
<evidence type="ECO:0000259" key="3">
    <source>
        <dbReference type="PROSITE" id="PS50245"/>
    </source>
</evidence>